<evidence type="ECO:0000256" key="3">
    <source>
        <dbReference type="ARBA" id="ARBA00022475"/>
    </source>
</evidence>
<dbReference type="PANTHER" id="PTHR43414:SF6">
    <property type="entry name" value="MULTIDRUG RESISTANCE PROTEIN MDTG"/>
    <property type="match status" value="1"/>
</dbReference>
<evidence type="ECO:0000313" key="9">
    <source>
        <dbReference type="Proteomes" id="UP000276770"/>
    </source>
</evidence>
<evidence type="ECO:0000313" key="8">
    <source>
        <dbReference type="EMBL" id="RLQ95574.1"/>
    </source>
</evidence>
<accession>A0A3L7JZ65</accession>
<feature type="transmembrane region" description="Helical" evidence="7">
    <location>
        <begin position="65"/>
        <end position="85"/>
    </location>
</feature>
<keyword evidence="5 7" id="KW-1133">Transmembrane helix</keyword>
<keyword evidence="2" id="KW-0813">Transport</keyword>
<dbReference type="SUPFAM" id="SSF103473">
    <property type="entry name" value="MFS general substrate transporter"/>
    <property type="match status" value="1"/>
</dbReference>
<evidence type="ECO:0000256" key="7">
    <source>
        <dbReference type="SAM" id="Phobius"/>
    </source>
</evidence>
<feature type="transmembrane region" description="Helical" evidence="7">
    <location>
        <begin position="128"/>
        <end position="147"/>
    </location>
</feature>
<gene>
    <name evidence="8" type="ORF">D9X91_10955</name>
</gene>
<dbReference type="AlphaFoldDB" id="A0A3L7JZ65"/>
<dbReference type="EMBL" id="RCVZ01000006">
    <property type="protein sequence ID" value="RLQ95574.1"/>
    <property type="molecule type" value="Genomic_DNA"/>
</dbReference>
<comment type="caution">
    <text evidence="8">The sequence shown here is derived from an EMBL/GenBank/DDBJ whole genome shotgun (WGS) entry which is preliminary data.</text>
</comment>
<keyword evidence="9" id="KW-1185">Reference proteome</keyword>
<reference evidence="8 9" key="1">
    <citation type="submission" date="2018-10" db="EMBL/GenBank/DDBJ databases">
        <title>Falsibacillus sp. genome draft.</title>
        <authorList>
            <person name="Shi S."/>
        </authorList>
    </citation>
    <scope>NUCLEOTIDE SEQUENCE [LARGE SCALE GENOMIC DNA]</scope>
    <source>
        <strain evidence="8 9">GY 10110</strain>
    </source>
</reference>
<sequence>MRWFIVSQSLSLMASSVAFPFYLLFIKNIGSNFSSFGIAYGLFTLSSALVHRLAGRAVDAFGSKLLLGFHAVGMSLIFLFIPNIISLHEVYFFQFLLGLLGSLQKNGEKSYIAKMSEGSNQGRIIGNYHFWTSIYSALAVMGCGMLIDYFTIHVIFYICSLFYFCSGLTLLCMKESNIKKSLKRRTGSSIWMKSGLD</sequence>
<evidence type="ECO:0000256" key="6">
    <source>
        <dbReference type="ARBA" id="ARBA00023136"/>
    </source>
</evidence>
<name>A0A3L7JZ65_9BACI</name>
<dbReference type="GO" id="GO:0005886">
    <property type="term" value="C:plasma membrane"/>
    <property type="evidence" value="ECO:0007669"/>
    <property type="project" value="UniProtKB-SubCell"/>
</dbReference>
<feature type="transmembrane region" description="Helical" evidence="7">
    <location>
        <begin position="153"/>
        <end position="173"/>
    </location>
</feature>
<dbReference type="Proteomes" id="UP000276770">
    <property type="component" value="Unassembled WGS sequence"/>
</dbReference>
<dbReference type="OrthoDB" id="2640962at2"/>
<evidence type="ECO:0000256" key="5">
    <source>
        <dbReference type="ARBA" id="ARBA00022989"/>
    </source>
</evidence>
<dbReference type="Gene3D" id="1.20.1250.20">
    <property type="entry name" value="MFS general substrate transporter like domains"/>
    <property type="match status" value="1"/>
</dbReference>
<dbReference type="GO" id="GO:0022857">
    <property type="term" value="F:transmembrane transporter activity"/>
    <property type="evidence" value="ECO:0007669"/>
    <property type="project" value="InterPro"/>
</dbReference>
<comment type="subcellular location">
    <subcellularLocation>
        <location evidence="1">Cell membrane</location>
        <topology evidence="1">Multi-pass membrane protein</topology>
    </subcellularLocation>
</comment>
<keyword evidence="4 7" id="KW-0812">Transmembrane</keyword>
<dbReference type="InterPro" id="IPR011701">
    <property type="entry name" value="MFS"/>
</dbReference>
<dbReference type="Pfam" id="PF07690">
    <property type="entry name" value="MFS_1"/>
    <property type="match status" value="1"/>
</dbReference>
<evidence type="ECO:0000256" key="4">
    <source>
        <dbReference type="ARBA" id="ARBA00022692"/>
    </source>
</evidence>
<dbReference type="PANTHER" id="PTHR43414">
    <property type="entry name" value="MULTIDRUG RESISTANCE PROTEIN MDTG"/>
    <property type="match status" value="1"/>
</dbReference>
<keyword evidence="6 7" id="KW-0472">Membrane</keyword>
<keyword evidence="3" id="KW-1003">Cell membrane</keyword>
<evidence type="ECO:0000256" key="2">
    <source>
        <dbReference type="ARBA" id="ARBA00022448"/>
    </source>
</evidence>
<protein>
    <submittedName>
        <fullName evidence="8">MFS transporter</fullName>
    </submittedName>
</protein>
<organism evidence="8 9">
    <name type="scientific">Falsibacillus albus</name>
    <dbReference type="NCBI Taxonomy" id="2478915"/>
    <lineage>
        <taxon>Bacteria</taxon>
        <taxon>Bacillati</taxon>
        <taxon>Bacillota</taxon>
        <taxon>Bacilli</taxon>
        <taxon>Bacillales</taxon>
        <taxon>Bacillaceae</taxon>
        <taxon>Falsibacillus</taxon>
    </lineage>
</organism>
<feature type="transmembrane region" description="Helical" evidence="7">
    <location>
        <begin position="34"/>
        <end position="53"/>
    </location>
</feature>
<dbReference type="InterPro" id="IPR036259">
    <property type="entry name" value="MFS_trans_sf"/>
</dbReference>
<proteinExistence type="predicted"/>
<evidence type="ECO:0000256" key="1">
    <source>
        <dbReference type="ARBA" id="ARBA00004651"/>
    </source>
</evidence>